<dbReference type="EMBL" id="JAACAK010000148">
    <property type="protein sequence ID" value="NIR76785.1"/>
    <property type="molecule type" value="Genomic_DNA"/>
</dbReference>
<reference evidence="1 2" key="1">
    <citation type="submission" date="2020-01" db="EMBL/GenBank/DDBJ databases">
        <title>Genomes assembled from Gulf of Kutch pelagic sediment metagenomes.</title>
        <authorList>
            <person name="Chandrashekar M."/>
            <person name="Mahajan M.S."/>
            <person name="Dave K.J."/>
            <person name="Vatsa P."/>
            <person name="Nathani N.M."/>
        </authorList>
    </citation>
    <scope>NUCLEOTIDE SEQUENCE [LARGE SCALE GENOMIC DNA]</scope>
    <source>
        <strain evidence="1">KS3-K002</strain>
    </source>
</reference>
<evidence type="ECO:0000313" key="2">
    <source>
        <dbReference type="Proteomes" id="UP000702544"/>
    </source>
</evidence>
<name>A0AAE5CD82_9BACT</name>
<accession>A0AAE5CD82</accession>
<dbReference type="AlphaFoldDB" id="A0AAE5CD82"/>
<proteinExistence type="predicted"/>
<dbReference type="Proteomes" id="UP000702544">
    <property type="component" value="Unassembled WGS sequence"/>
</dbReference>
<protein>
    <submittedName>
        <fullName evidence="1">Uncharacterized protein</fullName>
    </submittedName>
</protein>
<comment type="caution">
    <text evidence="1">The sequence shown here is derived from an EMBL/GenBank/DDBJ whole genome shotgun (WGS) entry which is preliminary data.</text>
</comment>
<gene>
    <name evidence="1" type="ORF">GWO12_17040</name>
</gene>
<sequence>MMIDVIDQLVSALGDYTGELAHNAVKGPLYPSVSGGRFTLSDTDTDLRFKVDDNHFTIDDADGTHVAWVPSVTLASEDINRFVLRPEEESGTLPSLPEPQVYGLDAPVNLDTVNVPALIVTPVRTATQVQASQNTWDSLHTIGIEYATDEVDEDTWRQQAMDWSEAVLQFLDRFNANEPSYVGTSDAIRVTDWSVDYAVTWRDPPNALRGFSMEVDILARDILN</sequence>
<organism evidence="1 2">
    <name type="scientific">Candidatus Kutchimonas denitrificans</name>
    <dbReference type="NCBI Taxonomy" id="3056748"/>
    <lineage>
        <taxon>Bacteria</taxon>
        <taxon>Pseudomonadati</taxon>
        <taxon>Gemmatimonadota</taxon>
        <taxon>Gemmatimonadia</taxon>
        <taxon>Candidatus Palauibacterales</taxon>
        <taxon>Candidatus Palauibacteraceae</taxon>
        <taxon>Candidatus Kutchimonas</taxon>
    </lineage>
</organism>
<evidence type="ECO:0000313" key="1">
    <source>
        <dbReference type="EMBL" id="NIR76785.1"/>
    </source>
</evidence>